<evidence type="ECO:0000256" key="6">
    <source>
        <dbReference type="ARBA" id="ARBA00023187"/>
    </source>
</evidence>
<evidence type="ECO:0000256" key="2">
    <source>
        <dbReference type="ARBA" id="ARBA00005754"/>
    </source>
</evidence>
<feature type="compositionally biased region" description="Basic and acidic residues" evidence="8">
    <location>
        <begin position="1"/>
        <end position="11"/>
    </location>
</feature>
<dbReference type="InterPro" id="IPR016024">
    <property type="entry name" value="ARM-type_fold"/>
</dbReference>
<keyword evidence="4" id="KW-0747">Spliceosome</keyword>
<dbReference type="KEGG" id="kmx:KLMA_10479"/>
<evidence type="ECO:0000313" key="11">
    <source>
        <dbReference type="Proteomes" id="UP000065495"/>
    </source>
</evidence>
<name>W0T5K1_KLUMD</name>
<comment type="subcellular location">
    <subcellularLocation>
        <location evidence="1">Nucleus</location>
    </subcellularLocation>
</comment>
<feature type="region of interest" description="Disordered" evidence="8">
    <location>
        <begin position="1"/>
        <end position="99"/>
    </location>
</feature>
<dbReference type="EMBL" id="AP012213">
    <property type="protein sequence ID" value="BAO38101.1"/>
    <property type="molecule type" value="Genomic_DNA"/>
</dbReference>
<evidence type="ECO:0000256" key="3">
    <source>
        <dbReference type="ARBA" id="ARBA00022664"/>
    </source>
</evidence>
<dbReference type="VEuPathDB" id="FungiDB:KLMA_10479"/>
<accession>W0T5K1</accession>
<evidence type="ECO:0000313" key="10">
    <source>
        <dbReference type="EMBL" id="BAO38101.1"/>
    </source>
</evidence>
<keyword evidence="5" id="KW-0677">Repeat</keyword>
<keyword evidence="7" id="KW-0539">Nucleus</keyword>
<keyword evidence="6" id="KW-0508">mRNA splicing</keyword>
<evidence type="ECO:0000256" key="4">
    <source>
        <dbReference type="ARBA" id="ARBA00022728"/>
    </source>
</evidence>
<feature type="domain" description="Phosphatase PP2A regulatory subunit A/Splicing factor 3B subunit 1-like HEAT repeat" evidence="9">
    <location>
        <begin position="745"/>
        <end position="823"/>
    </location>
</feature>
<dbReference type="Gene3D" id="1.25.10.10">
    <property type="entry name" value="Leucine-rich Repeat Variant"/>
    <property type="match status" value="3"/>
</dbReference>
<reference evidence="10 11" key="1">
    <citation type="journal article" date="2015" name="Biotechnol. Biofuels">
        <title>Genetic basis of the highly efficient yeast Kluyveromyces marxianus: complete genome sequence and transcriptome analyses.</title>
        <authorList>
            <person name="Lertwattanasakul N."/>
            <person name="Kosaka T."/>
            <person name="Hosoyama A."/>
            <person name="Suzuki Y."/>
            <person name="Rodrussamee N."/>
            <person name="Matsutani M."/>
            <person name="Murata M."/>
            <person name="Fujimoto N."/>
            <person name="Suprayogi"/>
            <person name="Tsuchikane K."/>
            <person name="Limtong S."/>
            <person name="Fujita N."/>
            <person name="Yamada M."/>
        </authorList>
    </citation>
    <scope>NUCLEOTIDE SEQUENCE [LARGE SCALE GENOMIC DNA]</scope>
    <source>
        <strain evidence="11">DMKU3-1042 / BCC 29191 / NBRC 104275</strain>
    </source>
</reference>
<dbReference type="OrthoDB" id="438939at2759"/>
<dbReference type="Proteomes" id="UP000065495">
    <property type="component" value="Chromosome 1"/>
</dbReference>
<evidence type="ECO:0000256" key="5">
    <source>
        <dbReference type="ARBA" id="ARBA00022737"/>
    </source>
</evidence>
<dbReference type="GO" id="GO:0000245">
    <property type="term" value="P:spliceosomal complex assembly"/>
    <property type="evidence" value="ECO:0007669"/>
    <property type="project" value="InterPro"/>
</dbReference>
<dbReference type="RefSeq" id="XP_022673995.1">
    <property type="nucleotide sequence ID" value="XM_022821762.1"/>
</dbReference>
<dbReference type="GO" id="GO:0005681">
    <property type="term" value="C:spliceosomal complex"/>
    <property type="evidence" value="ECO:0007669"/>
    <property type="project" value="UniProtKB-KW"/>
</dbReference>
<evidence type="ECO:0000256" key="8">
    <source>
        <dbReference type="SAM" id="MobiDB-lite"/>
    </source>
</evidence>
<dbReference type="GO" id="GO:0003729">
    <property type="term" value="F:mRNA binding"/>
    <property type="evidence" value="ECO:0007669"/>
    <property type="project" value="InterPro"/>
</dbReference>
<dbReference type="AlphaFoldDB" id="W0T5K1"/>
<evidence type="ECO:0000256" key="1">
    <source>
        <dbReference type="ARBA" id="ARBA00004123"/>
    </source>
</evidence>
<feature type="compositionally biased region" description="Basic and acidic residues" evidence="8">
    <location>
        <begin position="47"/>
        <end position="92"/>
    </location>
</feature>
<dbReference type="SUPFAM" id="SSF48371">
    <property type="entry name" value="ARM repeat"/>
    <property type="match status" value="1"/>
</dbReference>
<proteinExistence type="inferred from homology"/>
<dbReference type="InterPro" id="IPR054573">
    <property type="entry name" value="PP2A/SF3B1-like_HEAT"/>
</dbReference>
<protein>
    <submittedName>
        <fullName evidence="10">U2 snRNP component HSH155</fullName>
    </submittedName>
</protein>
<dbReference type="GeneID" id="34714140"/>
<evidence type="ECO:0000259" key="9">
    <source>
        <dbReference type="Pfam" id="PF22646"/>
    </source>
</evidence>
<keyword evidence="3" id="KW-0507">mRNA processing</keyword>
<evidence type="ECO:0000256" key="7">
    <source>
        <dbReference type="ARBA" id="ARBA00023242"/>
    </source>
</evidence>
<dbReference type="InterPro" id="IPR011989">
    <property type="entry name" value="ARM-like"/>
</dbReference>
<dbReference type="InterPro" id="IPR038737">
    <property type="entry name" value="SF3b_su1-like"/>
</dbReference>
<sequence length="955" mass="107831">MKSVDFKKPSEMRSLVSQYTAPKDALESTLGSDEVEDELMANQKRRQVYEKQSEYHKRRFERSLDGKGEDTEAPDSNKRQKTEHNDKEKEQEQDGYMLPTTSRNVVQALSEEVITEVPGVPNLQFFKPSDKAHFALLFDERSESDLSEEERKRKQLLKLVLRIKNGLPSSRKIAFKILARKVAFFGPSICFDTILPILLDKTLEDHEHQMMLKLIDRILLQLQDSVKPYTGKILMVVSPMLIDPVILTRATGRDIISNLAKAVGLPTMIYTMRPDLDHDDEYVRNTSARAMAVVAKALGVNQLVPFLRLVCKSKKSWKARHTGIKTVQQIAILMGIGVLPYLNDLISCIDKGLIDDHLPVRIMTAQAVSSLAQSCQPYGIECFNPVLEPLWRGIKRNRGRELAASLKSLGFLIPLMDPDYASYYTEEVMRIVKREFNSPNDEMKKTVLFVIQKCSVTEGVTSKYLREELAPEFFKQFWIRRTALDRQLNKIVVFTTVLLAEKLGSAFTLEKLLPPLKDESEPFRTMAAHAVNRVVKKLGTNDVDDRLEARLLDALLIAFQDQTDGEKIVYTALGNTAKSLDTRMKPYVAPISSTILEHLKHKKPMVRSFAANLCTILIPVFKRCGEMALINKFNIILFESLGEVYPEVLASIIFAMDKIASQIPFSELQPPPNQILPTLTPILRNSHSLVQESTVKLVGKIARRGPEYVSPKEWMRICFELLEMLKSPVMPIRRAANKTFGYIAKAIGPQDVLVTLLNNLKVQERQLRVCTSVAIGIVAKTCGPFIVIPALMNEYRTPDTNVQNGILKAFAFMLEYIGPMSKDYVYPLIPLLQDALTDRDLVHRQTAATCLKHLAVNCAGRGLEDAFVHCMNLLFPNIFETSPHVISRIIEGIDGLRTALGPGVAMNYVWAGLFHPAKNVRTAYWKLFNSACVSQPDALVPYYPVNEVDELNLIL</sequence>
<dbReference type="Pfam" id="PF22646">
    <property type="entry name" value="PPP2R1A-like_HEAT"/>
    <property type="match status" value="1"/>
</dbReference>
<comment type="similarity">
    <text evidence="2">Belongs to the SF3B1 family.</text>
</comment>
<gene>
    <name evidence="10" type="primary">HSH155</name>
    <name evidence="10" type="ORF">KLMA_10479</name>
</gene>
<dbReference type="PANTHER" id="PTHR12097">
    <property type="entry name" value="SPLICING FACTOR 3B, SUBUNIT 1-RELATED"/>
    <property type="match status" value="1"/>
</dbReference>
<organism evidence="10 11">
    <name type="scientific">Kluyveromyces marxianus (strain DMKU3-1042 / BCC 29191 / NBRC 104275)</name>
    <name type="common">Yeast</name>
    <name type="synonym">Candida kefyr</name>
    <dbReference type="NCBI Taxonomy" id="1003335"/>
    <lineage>
        <taxon>Eukaryota</taxon>
        <taxon>Fungi</taxon>
        <taxon>Dikarya</taxon>
        <taxon>Ascomycota</taxon>
        <taxon>Saccharomycotina</taxon>
        <taxon>Saccharomycetes</taxon>
        <taxon>Saccharomycetales</taxon>
        <taxon>Saccharomycetaceae</taxon>
        <taxon>Kluyveromyces</taxon>
    </lineage>
</organism>